<evidence type="ECO:0000313" key="4">
    <source>
        <dbReference type="Proteomes" id="UP000306509"/>
    </source>
</evidence>
<keyword evidence="4" id="KW-1185">Reference proteome</keyword>
<accession>A0A4U8Q9E8</accession>
<feature type="compositionally biased region" description="Low complexity" evidence="1">
    <location>
        <begin position="68"/>
        <end position="90"/>
    </location>
</feature>
<dbReference type="EMBL" id="QGQD01000035">
    <property type="protein sequence ID" value="TLD01625.1"/>
    <property type="molecule type" value="Genomic_DNA"/>
</dbReference>
<gene>
    <name evidence="3" type="ORF">DSM106044_01480</name>
</gene>
<feature type="region of interest" description="Disordered" evidence="1">
    <location>
        <begin position="41"/>
        <end position="104"/>
    </location>
</feature>
<feature type="transmembrane region" description="Helical" evidence="2">
    <location>
        <begin position="114"/>
        <end position="131"/>
    </location>
</feature>
<organism evidence="3 4">
    <name type="scientific">Robinsoniella peoriensis</name>
    <dbReference type="NCBI Taxonomy" id="180332"/>
    <lineage>
        <taxon>Bacteria</taxon>
        <taxon>Bacillati</taxon>
        <taxon>Bacillota</taxon>
        <taxon>Clostridia</taxon>
        <taxon>Lachnospirales</taxon>
        <taxon>Lachnospiraceae</taxon>
        <taxon>Robinsoniella</taxon>
    </lineage>
</organism>
<feature type="compositionally biased region" description="Polar residues" evidence="1">
    <location>
        <begin position="91"/>
        <end position="104"/>
    </location>
</feature>
<proteinExistence type="predicted"/>
<sequence length="140" mass="14951" precursor="true">MEERIGRKASKTNIFLLLGILLSISLLLTLPYRAYAAEAESKTIQQQSPGNKEPVQGNGKVDVDGTVKAKNGSTASSGKSSSSKSSKPSTTQVGNGLNDKLTQNAKTGDLNRNLIFLVLLIVSVIILAVVLKQRTARNKQ</sequence>
<keyword evidence="2" id="KW-0812">Transmembrane</keyword>
<evidence type="ECO:0000313" key="3">
    <source>
        <dbReference type="EMBL" id="TLD01625.1"/>
    </source>
</evidence>
<evidence type="ECO:0000256" key="2">
    <source>
        <dbReference type="SAM" id="Phobius"/>
    </source>
</evidence>
<dbReference type="RefSeq" id="WP_047832302.1">
    <property type="nucleotide sequence ID" value="NZ_QGQD01000035.1"/>
</dbReference>
<name>A0A4U8Q9E8_9FIRM</name>
<evidence type="ECO:0000256" key="1">
    <source>
        <dbReference type="SAM" id="MobiDB-lite"/>
    </source>
</evidence>
<dbReference type="AlphaFoldDB" id="A0A4U8Q9E8"/>
<keyword evidence="2" id="KW-0472">Membrane</keyword>
<dbReference type="Proteomes" id="UP000306509">
    <property type="component" value="Unassembled WGS sequence"/>
</dbReference>
<keyword evidence="2" id="KW-1133">Transmembrane helix</keyword>
<comment type="caution">
    <text evidence="3">The sequence shown here is derived from an EMBL/GenBank/DDBJ whole genome shotgun (WGS) entry which is preliminary data.</text>
</comment>
<reference evidence="3 4" key="1">
    <citation type="journal article" date="2019" name="Anaerobe">
        <title>Detection of Robinsoniella peoriensis in multiple bone samples of a trauma patient.</title>
        <authorList>
            <person name="Schrottner P."/>
            <person name="Hartwich K."/>
            <person name="Bunk B."/>
            <person name="Schober I."/>
            <person name="Helbig S."/>
            <person name="Rudolph W.W."/>
            <person name="Gunzer F."/>
        </authorList>
    </citation>
    <scope>NUCLEOTIDE SEQUENCE [LARGE SCALE GENOMIC DNA]</scope>
    <source>
        <strain evidence="3 4">DSM 106044</strain>
    </source>
</reference>
<dbReference type="STRING" id="180332.GCA_000797495_05660"/>
<protein>
    <submittedName>
        <fullName evidence="3">Uncharacterized protein</fullName>
    </submittedName>
</protein>